<evidence type="ECO:0000313" key="1">
    <source>
        <dbReference type="EMBL" id="KJE20703.1"/>
    </source>
</evidence>
<sequence>MPGFWDATIKAVYAADSGTNDTINVIDIGKAFDVVADVEVGGGIISFGGADYLLSVVIRNQSTFSVVFTASTGAHLPITKGQTSQTVNEQLRLQVPGPWNADDGDVLDVLATFKVTSGNFVNITTVTGSAFLTTS</sequence>
<dbReference type="RefSeq" id="WP_044887486.1">
    <property type="nucleotide sequence ID" value="NZ_JYFN01000053.1"/>
</dbReference>
<name>A0A0D8B8W2_9ACTN</name>
<protein>
    <submittedName>
        <fullName evidence="1">Uncharacterized protein</fullName>
    </submittedName>
</protein>
<proteinExistence type="predicted"/>
<dbReference type="OrthoDB" id="4337871at2"/>
<organism evidence="1 2">
    <name type="scientific">Frankia torreyi</name>
    <dbReference type="NCBI Taxonomy" id="1856"/>
    <lineage>
        <taxon>Bacteria</taxon>
        <taxon>Bacillati</taxon>
        <taxon>Actinomycetota</taxon>
        <taxon>Actinomycetes</taxon>
        <taxon>Frankiales</taxon>
        <taxon>Frankiaceae</taxon>
        <taxon>Frankia</taxon>
    </lineage>
</organism>
<dbReference type="AlphaFoldDB" id="A0A0D8B8W2"/>
<dbReference type="Proteomes" id="UP000032545">
    <property type="component" value="Unassembled WGS sequence"/>
</dbReference>
<gene>
    <name evidence="1" type="ORF">FF36_04985</name>
</gene>
<accession>A0A0D8B8W2</accession>
<keyword evidence="2" id="KW-1185">Reference proteome</keyword>
<reference evidence="1 2" key="2">
    <citation type="journal article" date="2016" name="Genome Announc.">
        <title>Permanent Draft Genome Sequences for Two Variants of Frankia sp. Strain CpI1, the First Frankia Strain Isolated from Root Nodules of Comptonia peregrina.</title>
        <authorList>
            <person name="Oshone R."/>
            <person name="Hurst S.G.IV."/>
            <person name="Abebe-Akele F."/>
            <person name="Simpson S."/>
            <person name="Morris K."/>
            <person name="Thomas W.K."/>
            <person name="Tisa L.S."/>
        </authorList>
    </citation>
    <scope>NUCLEOTIDE SEQUENCE [LARGE SCALE GENOMIC DNA]</scope>
    <source>
        <strain evidence="2">CpI1-S</strain>
    </source>
</reference>
<reference evidence="2" key="1">
    <citation type="submission" date="2015-02" db="EMBL/GenBank/DDBJ databases">
        <title>Draft Genome of Frankia sp. CpI1-S.</title>
        <authorList>
            <person name="Oshone R.T."/>
            <person name="Ngom M."/>
            <person name="Ghodhbane-Gtari F."/>
            <person name="Gtari M."/>
            <person name="Morris K."/>
            <person name="Thomas K."/>
            <person name="Sen A."/>
            <person name="Tisa L.S."/>
        </authorList>
    </citation>
    <scope>NUCLEOTIDE SEQUENCE [LARGE SCALE GENOMIC DNA]</scope>
    <source>
        <strain evidence="2">CpI1-S</strain>
    </source>
</reference>
<dbReference type="PATRIC" id="fig|1502723.3.peg.5180"/>
<dbReference type="EMBL" id="JYFN01000053">
    <property type="protein sequence ID" value="KJE20703.1"/>
    <property type="molecule type" value="Genomic_DNA"/>
</dbReference>
<comment type="caution">
    <text evidence="1">The sequence shown here is derived from an EMBL/GenBank/DDBJ whole genome shotgun (WGS) entry which is preliminary data.</text>
</comment>
<evidence type="ECO:0000313" key="2">
    <source>
        <dbReference type="Proteomes" id="UP000032545"/>
    </source>
</evidence>